<dbReference type="Gene3D" id="3.40.50.2000">
    <property type="entry name" value="Glycogen Phosphorylase B"/>
    <property type="match status" value="2"/>
</dbReference>
<evidence type="ECO:0000259" key="4">
    <source>
        <dbReference type="Pfam" id="PF21036"/>
    </source>
</evidence>
<dbReference type="EMBL" id="JBHTIW010000024">
    <property type="protein sequence ID" value="MFD0922733.1"/>
    <property type="molecule type" value="Genomic_DNA"/>
</dbReference>
<name>A0ABW3FXQ2_9PSEU</name>
<dbReference type="InterPro" id="IPR002213">
    <property type="entry name" value="UDP_glucos_trans"/>
</dbReference>
<dbReference type="InterPro" id="IPR048284">
    <property type="entry name" value="EryCIII-like_N"/>
</dbReference>
<dbReference type="Proteomes" id="UP001597018">
    <property type="component" value="Unassembled WGS sequence"/>
</dbReference>
<comment type="caution">
    <text evidence="5">The sequence shown here is derived from an EMBL/GenBank/DDBJ whole genome shotgun (WGS) entry which is preliminary data.</text>
</comment>
<feature type="signal peptide" evidence="2">
    <location>
        <begin position="1"/>
        <end position="23"/>
    </location>
</feature>
<dbReference type="RefSeq" id="WP_263247586.1">
    <property type="nucleotide sequence ID" value="NZ_BAABLT010000038.1"/>
</dbReference>
<dbReference type="Pfam" id="PF06722">
    <property type="entry name" value="EryCIII-like_C"/>
    <property type="match status" value="1"/>
</dbReference>
<feature type="chain" id="PRO_5045339412" evidence="2">
    <location>
        <begin position="24"/>
        <end position="463"/>
    </location>
</feature>
<sequence length="463" mass="50560">MRVLFAVYPAPAHLMSVVSYAWALQSAGHEVCVGFPASEASGITTGDFAGVVTAAGLTAAPCGDPEPLAVFSGAHPELVPTMEESERFVRLLGIDAAERDHWDCFYHFMLFFVRNYHPPKPRRDVEQLIAFARDWRPDLVVWDHWFPCAAVAARACGAAHARVLQAPDYSGWFAERRARAGARVADPLAETLRPLADAHGVEVDDELLFGQWTIDPMPESMRLTSSVRTLPVRYVPHNGATRLPGWLVETPRRPRLVISFGVSNRNYQRGDRGRTAKLLEAVSEVDAEVVATLNADQLSEVAGGLPDNVRAHDFLPLTHLLPTASAVVHHGAPATLSVASAKGVPQLVADTDEPTRFVGRPTADGIEWDLVGERTLTSRLAAKYVTDHGAGLRLDHQAHSVGEIRDRLRRVLDEPSFRTGAGLLRRKWLAEPSVAELVPVLERMTEQHRARSSCGRVGGGHGG</sequence>
<feature type="domain" description="Erythromycin biosynthesis protein CIII-like C-terminal" evidence="3">
    <location>
        <begin position="277"/>
        <end position="350"/>
    </location>
</feature>
<protein>
    <submittedName>
        <fullName evidence="5">Nucleotide disphospho-sugar-binding domain-containing protein</fullName>
    </submittedName>
</protein>
<feature type="domain" description="Erythromycin biosynthesis protein CIII-like N-terminal" evidence="4">
    <location>
        <begin position="22"/>
        <end position="261"/>
    </location>
</feature>
<organism evidence="5 6">
    <name type="scientific">Saccharopolyspora rosea</name>
    <dbReference type="NCBI Taxonomy" id="524884"/>
    <lineage>
        <taxon>Bacteria</taxon>
        <taxon>Bacillati</taxon>
        <taxon>Actinomycetota</taxon>
        <taxon>Actinomycetes</taxon>
        <taxon>Pseudonocardiales</taxon>
        <taxon>Pseudonocardiaceae</taxon>
        <taxon>Saccharopolyspora</taxon>
    </lineage>
</organism>
<dbReference type="SUPFAM" id="SSF53756">
    <property type="entry name" value="UDP-Glycosyltransferase/glycogen phosphorylase"/>
    <property type="match status" value="1"/>
</dbReference>
<proteinExistence type="predicted"/>
<evidence type="ECO:0000256" key="2">
    <source>
        <dbReference type="SAM" id="SignalP"/>
    </source>
</evidence>
<gene>
    <name evidence="5" type="ORF">ACFQ16_23550</name>
</gene>
<keyword evidence="2" id="KW-0732">Signal</keyword>
<dbReference type="InterPro" id="IPR010610">
    <property type="entry name" value="EryCIII-like_C"/>
</dbReference>
<evidence type="ECO:0000313" key="6">
    <source>
        <dbReference type="Proteomes" id="UP001597018"/>
    </source>
</evidence>
<keyword evidence="1" id="KW-0808">Transferase</keyword>
<evidence type="ECO:0000313" key="5">
    <source>
        <dbReference type="EMBL" id="MFD0922733.1"/>
    </source>
</evidence>
<reference evidence="6" key="1">
    <citation type="journal article" date="2019" name="Int. J. Syst. Evol. Microbiol.">
        <title>The Global Catalogue of Microorganisms (GCM) 10K type strain sequencing project: providing services to taxonomists for standard genome sequencing and annotation.</title>
        <authorList>
            <consortium name="The Broad Institute Genomics Platform"/>
            <consortium name="The Broad Institute Genome Sequencing Center for Infectious Disease"/>
            <person name="Wu L."/>
            <person name="Ma J."/>
        </authorList>
    </citation>
    <scope>NUCLEOTIDE SEQUENCE [LARGE SCALE GENOMIC DNA]</scope>
    <source>
        <strain evidence="6">CCUG 56401</strain>
    </source>
</reference>
<dbReference type="Pfam" id="PF21036">
    <property type="entry name" value="EryCIII-like_N"/>
    <property type="match status" value="1"/>
</dbReference>
<evidence type="ECO:0000256" key="1">
    <source>
        <dbReference type="ARBA" id="ARBA00022679"/>
    </source>
</evidence>
<dbReference type="CDD" id="cd03784">
    <property type="entry name" value="GT1_Gtf-like"/>
    <property type="match status" value="1"/>
</dbReference>
<keyword evidence="6" id="KW-1185">Reference proteome</keyword>
<accession>A0ABW3FXQ2</accession>
<evidence type="ECO:0000259" key="3">
    <source>
        <dbReference type="Pfam" id="PF06722"/>
    </source>
</evidence>